<dbReference type="RefSeq" id="WP_155478166.1">
    <property type="nucleotide sequence ID" value="NZ_WNKU01000098.1"/>
</dbReference>
<evidence type="ECO:0000313" key="2">
    <source>
        <dbReference type="EMBL" id="MTV51089.1"/>
    </source>
</evidence>
<proteinExistence type="predicted"/>
<evidence type="ECO:0000256" key="1">
    <source>
        <dbReference type="SAM" id="SignalP"/>
    </source>
</evidence>
<keyword evidence="1" id="KW-0732">Signal</keyword>
<feature type="chain" id="PRO_5026178702" evidence="1">
    <location>
        <begin position="25"/>
        <end position="193"/>
    </location>
</feature>
<name>A0A6I3SQA0_HELMO</name>
<dbReference type="Proteomes" id="UP000430670">
    <property type="component" value="Unassembled WGS sequence"/>
</dbReference>
<evidence type="ECO:0000313" key="3">
    <source>
        <dbReference type="Proteomes" id="UP000430670"/>
    </source>
</evidence>
<comment type="caution">
    <text evidence="2">The sequence shown here is derived from an EMBL/GenBank/DDBJ whole genome shotgun (WGS) entry which is preliminary data.</text>
</comment>
<organism evidence="2 3">
    <name type="scientific">Heliobacterium mobile</name>
    <name type="common">Heliobacillus mobilis</name>
    <dbReference type="NCBI Taxonomy" id="28064"/>
    <lineage>
        <taxon>Bacteria</taxon>
        <taxon>Bacillati</taxon>
        <taxon>Bacillota</taxon>
        <taxon>Clostridia</taxon>
        <taxon>Eubacteriales</taxon>
        <taxon>Heliobacteriaceae</taxon>
        <taxon>Heliobacterium</taxon>
    </lineage>
</organism>
<dbReference type="AlphaFoldDB" id="A0A6I3SQA0"/>
<dbReference type="OrthoDB" id="10009680at2"/>
<protein>
    <submittedName>
        <fullName evidence="2">Uncharacterized protein</fullName>
    </submittedName>
</protein>
<gene>
    <name evidence="2" type="ORF">GJ688_19845</name>
</gene>
<feature type="signal peptide" evidence="1">
    <location>
        <begin position="1"/>
        <end position="24"/>
    </location>
</feature>
<sequence length="193" mass="21078">MLKKLGTVVATLLIALAFAVPAFAADDIGASTAATDTQAVITDGNSGESTENSNIKTLKVKELQGYDQLLTLRAEAVQIRSQIAQNNKTINNLGPSFKKSSNKTQAKSIIANYRTQIKQLRTDLKTLWATQKTNWTDMKIAKKAKDSATMQQIMTDKILVTRTDINSKLSSIVTLQQQTIQSLQGLLQPVAQQ</sequence>
<dbReference type="EMBL" id="WNKU01000098">
    <property type="protein sequence ID" value="MTV51089.1"/>
    <property type="molecule type" value="Genomic_DNA"/>
</dbReference>
<keyword evidence="3" id="KW-1185">Reference proteome</keyword>
<reference evidence="2 3" key="1">
    <citation type="submission" date="2019-11" db="EMBL/GenBank/DDBJ databases">
        <title>Whole-genome sequence of a the green, strictly anaerobic photosynthetic bacterium Heliobacillus mobilis DSM 6151.</title>
        <authorList>
            <person name="Kyndt J.A."/>
            <person name="Meyer T.E."/>
        </authorList>
    </citation>
    <scope>NUCLEOTIDE SEQUENCE [LARGE SCALE GENOMIC DNA]</scope>
    <source>
        <strain evidence="2 3">DSM 6151</strain>
    </source>
</reference>
<accession>A0A6I3SQA0</accession>